<dbReference type="SUPFAM" id="SSF159709">
    <property type="entry name" value="PhnH-like"/>
    <property type="match status" value="1"/>
</dbReference>
<evidence type="ECO:0000313" key="2">
    <source>
        <dbReference type="Proteomes" id="UP000317122"/>
    </source>
</evidence>
<dbReference type="PIRSF" id="PIRSF020680">
    <property type="entry name" value="PhnH"/>
    <property type="match status" value="1"/>
</dbReference>
<dbReference type="NCBIfam" id="TIGR03292">
    <property type="entry name" value="PhnH_redo"/>
    <property type="match status" value="1"/>
</dbReference>
<proteinExistence type="predicted"/>
<dbReference type="RefSeq" id="WP_145720198.1">
    <property type="nucleotide sequence ID" value="NZ_BSPF01000004.1"/>
</dbReference>
<evidence type="ECO:0000313" key="1">
    <source>
        <dbReference type="EMBL" id="TWI33132.1"/>
    </source>
</evidence>
<dbReference type="Gene3D" id="3.40.50.11310">
    <property type="entry name" value="Bacterial phosphonate metabolism protein PhnH"/>
    <property type="match status" value="1"/>
</dbReference>
<name>A0A562NLP9_9HYPH</name>
<dbReference type="Pfam" id="PF05845">
    <property type="entry name" value="PhnH"/>
    <property type="match status" value="1"/>
</dbReference>
<reference evidence="1 2" key="1">
    <citation type="journal article" date="2015" name="Stand. Genomic Sci.">
        <title>Genomic Encyclopedia of Bacterial and Archaeal Type Strains, Phase III: the genomes of soil and plant-associated and newly described type strains.</title>
        <authorList>
            <person name="Whitman W.B."/>
            <person name="Woyke T."/>
            <person name="Klenk H.P."/>
            <person name="Zhou Y."/>
            <person name="Lilburn T.G."/>
            <person name="Beck B.J."/>
            <person name="De Vos P."/>
            <person name="Vandamme P."/>
            <person name="Eisen J.A."/>
            <person name="Garrity G."/>
            <person name="Hugenholtz P."/>
            <person name="Kyrpides N.C."/>
        </authorList>
    </citation>
    <scope>NUCLEOTIDE SEQUENCE [LARGE SCALE GENOMIC DNA]</scope>
    <source>
        <strain evidence="1 2">CGMCC 1.2546</strain>
    </source>
</reference>
<keyword evidence="2" id="KW-1185">Reference proteome</keyword>
<sequence length="203" mass="22403">MTAELSDLKTRLRPCFDDPVCDSQAAFRALMNAIAYPGRIELVNRLRDAPPPLHAATATLCLTLADFETPLWIDPHLASTDVLAWLQFHCRAPIVTSPKDARFVLADCRSQVPHLDELHPGEVEYPERSSTLILQVASLSGREGVRWTGPGINGTTTARISTLPRWFWAEWAMNSELYPLGADVIFASGEAIVGLPRSVRVEA</sequence>
<dbReference type="OrthoDB" id="9814509at2"/>
<comment type="caution">
    <text evidence="1">The sequence shown here is derived from an EMBL/GenBank/DDBJ whole genome shotgun (WGS) entry which is preliminary data.</text>
</comment>
<dbReference type="EMBL" id="VLKT01000026">
    <property type="protein sequence ID" value="TWI33132.1"/>
    <property type="molecule type" value="Genomic_DNA"/>
</dbReference>
<accession>A0A562NLP9</accession>
<dbReference type="GO" id="GO:0019634">
    <property type="term" value="P:organic phosphonate metabolic process"/>
    <property type="evidence" value="ECO:0007669"/>
    <property type="project" value="InterPro"/>
</dbReference>
<gene>
    <name evidence="1" type="ORF">IQ26_04132</name>
</gene>
<protein>
    <submittedName>
        <fullName evidence="1">Alpha-D-ribose 1-methylphosphonate 5-triphosphate synthase subunit PhnH</fullName>
    </submittedName>
</protein>
<organism evidence="1 2">
    <name type="scientific">Mesorhizobium tianshanense</name>
    <dbReference type="NCBI Taxonomy" id="39844"/>
    <lineage>
        <taxon>Bacteria</taxon>
        <taxon>Pseudomonadati</taxon>
        <taxon>Pseudomonadota</taxon>
        <taxon>Alphaproteobacteria</taxon>
        <taxon>Hyphomicrobiales</taxon>
        <taxon>Phyllobacteriaceae</taxon>
        <taxon>Mesorhizobium</taxon>
    </lineage>
</organism>
<dbReference type="Proteomes" id="UP000317122">
    <property type="component" value="Unassembled WGS sequence"/>
</dbReference>
<dbReference type="InterPro" id="IPR038058">
    <property type="entry name" value="PhnH-like_sp"/>
</dbReference>
<dbReference type="AlphaFoldDB" id="A0A562NLP9"/>
<dbReference type="InterPro" id="IPR008772">
    <property type="entry name" value="Phosphonate_metab_PhnH"/>
</dbReference>